<evidence type="ECO:0000256" key="6">
    <source>
        <dbReference type="ARBA" id="ARBA00044735"/>
    </source>
</evidence>
<keyword evidence="4" id="KW-0496">Mitochondrion</keyword>
<evidence type="ECO:0000259" key="7">
    <source>
        <dbReference type="Pfam" id="PF05347"/>
    </source>
</evidence>
<dbReference type="PANTHER" id="PTHR13675:SF0">
    <property type="entry name" value="LYR MOTIF-CONTAINING PROTEIN 2"/>
    <property type="match status" value="1"/>
</dbReference>
<keyword evidence="3" id="KW-0809">Transit peptide</keyword>
<evidence type="ECO:0000256" key="5">
    <source>
        <dbReference type="ARBA" id="ARBA00026235"/>
    </source>
</evidence>
<protein>
    <recommendedName>
        <fullName evidence="5">LYR motif-containing protein 2</fullName>
    </recommendedName>
</protein>
<dbReference type="GO" id="GO:0005739">
    <property type="term" value="C:mitochondrion"/>
    <property type="evidence" value="ECO:0007669"/>
    <property type="project" value="UniProtKB-SubCell"/>
</dbReference>
<dbReference type="AlphaFoldDB" id="A0A6A3BRJ1"/>
<dbReference type="CDD" id="cd20262">
    <property type="entry name" value="Complex1_LYR_LYRM2"/>
    <property type="match status" value="1"/>
</dbReference>
<accession>A0A6A3BRJ1</accession>
<evidence type="ECO:0000256" key="4">
    <source>
        <dbReference type="ARBA" id="ARBA00023128"/>
    </source>
</evidence>
<comment type="similarity">
    <text evidence="2">Belongs to the complex I LYR family.</text>
</comment>
<dbReference type="Pfam" id="PF05347">
    <property type="entry name" value="Complex1_LYR"/>
    <property type="match status" value="1"/>
</dbReference>
<keyword evidence="9" id="KW-1185">Reference proteome</keyword>
<dbReference type="PANTHER" id="PTHR13675">
    <property type="entry name" value="LYR MOTIF-CONTAINING PROTEIN 2"/>
    <property type="match status" value="1"/>
</dbReference>
<evidence type="ECO:0000256" key="3">
    <source>
        <dbReference type="ARBA" id="ARBA00022946"/>
    </source>
</evidence>
<comment type="function">
    <text evidence="6">Involved in efficient integration of the N-module into mitochondrial respiratory chain complex I.</text>
</comment>
<feature type="domain" description="Complex 1 LYR protein" evidence="7">
    <location>
        <begin position="11"/>
        <end position="65"/>
    </location>
</feature>
<dbReference type="InterPro" id="IPR008011">
    <property type="entry name" value="Complex1_LYR_dom"/>
</dbReference>
<reference evidence="8" key="1">
    <citation type="submission" date="2019-09" db="EMBL/GenBank/DDBJ databases">
        <title>Draft genome information of white flower Hibiscus syriacus.</title>
        <authorList>
            <person name="Kim Y.-M."/>
        </authorList>
    </citation>
    <scope>NUCLEOTIDE SEQUENCE [LARGE SCALE GENOMIC DNA]</scope>
    <source>
        <strain evidence="8">YM2019G1</strain>
    </source>
</reference>
<organism evidence="8 9">
    <name type="scientific">Hibiscus syriacus</name>
    <name type="common">Rose of Sharon</name>
    <dbReference type="NCBI Taxonomy" id="106335"/>
    <lineage>
        <taxon>Eukaryota</taxon>
        <taxon>Viridiplantae</taxon>
        <taxon>Streptophyta</taxon>
        <taxon>Embryophyta</taxon>
        <taxon>Tracheophyta</taxon>
        <taxon>Spermatophyta</taxon>
        <taxon>Magnoliopsida</taxon>
        <taxon>eudicotyledons</taxon>
        <taxon>Gunneridae</taxon>
        <taxon>Pentapetalae</taxon>
        <taxon>rosids</taxon>
        <taxon>malvids</taxon>
        <taxon>Malvales</taxon>
        <taxon>Malvaceae</taxon>
        <taxon>Malvoideae</taxon>
        <taxon>Hibiscus</taxon>
    </lineage>
</organism>
<name>A0A6A3BRJ1_HIBSY</name>
<dbReference type="EMBL" id="VEPZ02000788">
    <property type="protein sequence ID" value="KAE8719476.1"/>
    <property type="molecule type" value="Genomic_DNA"/>
</dbReference>
<evidence type="ECO:0000313" key="9">
    <source>
        <dbReference type="Proteomes" id="UP000436088"/>
    </source>
</evidence>
<evidence type="ECO:0000256" key="1">
    <source>
        <dbReference type="ARBA" id="ARBA00004173"/>
    </source>
</evidence>
<dbReference type="InterPro" id="IPR045293">
    <property type="entry name" value="Complex1_LYR_LYRM2"/>
</dbReference>
<comment type="caution">
    <text evidence="8">The sequence shown here is derived from an EMBL/GenBank/DDBJ whole genome shotgun (WGS) entry which is preliminary data.</text>
</comment>
<comment type="subcellular location">
    <subcellularLocation>
        <location evidence="1">Mitochondrion</location>
    </subcellularLocation>
</comment>
<gene>
    <name evidence="8" type="ORF">F3Y22_tig00109957pilonHSYRG00201</name>
</gene>
<evidence type="ECO:0000256" key="2">
    <source>
        <dbReference type="ARBA" id="ARBA00009508"/>
    </source>
</evidence>
<proteinExistence type="inferred from homology"/>
<sequence length="78" mass="9124">MDLQDFLLRARVLKLYRQALRTAGRAPRDSRAELKQLIRQEMESNRDCKDKQKIRFLLSEGTEMLKGLSEMLGMQGHC</sequence>
<dbReference type="Proteomes" id="UP000436088">
    <property type="component" value="Unassembled WGS sequence"/>
</dbReference>
<evidence type="ECO:0000313" key="8">
    <source>
        <dbReference type="EMBL" id="KAE8719476.1"/>
    </source>
</evidence>